<accession>A0ABP1D7M4</accession>
<proteinExistence type="predicted"/>
<organism evidence="1 2">
    <name type="scientific">Somion occarium</name>
    <dbReference type="NCBI Taxonomy" id="3059160"/>
    <lineage>
        <taxon>Eukaryota</taxon>
        <taxon>Fungi</taxon>
        <taxon>Dikarya</taxon>
        <taxon>Basidiomycota</taxon>
        <taxon>Agaricomycotina</taxon>
        <taxon>Agaricomycetes</taxon>
        <taxon>Polyporales</taxon>
        <taxon>Cerrenaceae</taxon>
        <taxon>Somion</taxon>
    </lineage>
</organism>
<sequence>MSSEGLSDQNPIRLDGISSKDFRALLKYMFPQVIDPSADSRNLLTEEWISILKLSTMWNMVDHRKSSIQNLRMRFDYDPVTRVVLAQSHGIDEWLLPAYLQPAHRKEPLSALESSRLGYETAFKIVEARERAYSNMLTQTHAGPFGTLSASTSFGVPRTHAHPITTYDMTETIKDIFGITA</sequence>
<dbReference type="Proteomes" id="UP001497453">
    <property type="component" value="Chromosome 3"/>
</dbReference>
<protein>
    <recommendedName>
        <fullName evidence="3">BTB domain-containing protein</fullName>
    </recommendedName>
</protein>
<reference evidence="2" key="1">
    <citation type="submission" date="2024-04" db="EMBL/GenBank/DDBJ databases">
        <authorList>
            <person name="Shaw F."/>
            <person name="Minotto A."/>
        </authorList>
    </citation>
    <scope>NUCLEOTIDE SEQUENCE [LARGE SCALE GENOMIC DNA]</scope>
</reference>
<keyword evidence="2" id="KW-1185">Reference proteome</keyword>
<evidence type="ECO:0008006" key="3">
    <source>
        <dbReference type="Google" id="ProtNLM"/>
    </source>
</evidence>
<gene>
    <name evidence="1" type="ORF">GFSPODELE1_LOCUS4380</name>
</gene>
<name>A0ABP1D7M4_9APHY</name>
<evidence type="ECO:0000313" key="2">
    <source>
        <dbReference type="Proteomes" id="UP001497453"/>
    </source>
</evidence>
<evidence type="ECO:0000313" key="1">
    <source>
        <dbReference type="EMBL" id="CAL1703063.1"/>
    </source>
</evidence>
<dbReference type="EMBL" id="OZ037946">
    <property type="protein sequence ID" value="CAL1703063.1"/>
    <property type="molecule type" value="Genomic_DNA"/>
</dbReference>